<dbReference type="Proteomes" id="UP000765509">
    <property type="component" value="Unassembled WGS sequence"/>
</dbReference>
<feature type="compositionally biased region" description="Polar residues" evidence="1">
    <location>
        <begin position="81"/>
        <end position="90"/>
    </location>
</feature>
<accession>A0A9Q3EU61</accession>
<dbReference type="EMBL" id="AVOT02031670">
    <property type="protein sequence ID" value="MBW0525245.1"/>
    <property type="molecule type" value="Genomic_DNA"/>
</dbReference>
<gene>
    <name evidence="2" type="ORF">O181_064960</name>
</gene>
<comment type="caution">
    <text evidence="2">The sequence shown here is derived from an EMBL/GenBank/DDBJ whole genome shotgun (WGS) entry which is preliminary data.</text>
</comment>
<reference evidence="2" key="1">
    <citation type="submission" date="2021-03" db="EMBL/GenBank/DDBJ databases">
        <title>Draft genome sequence of rust myrtle Austropuccinia psidii MF-1, a brazilian biotype.</title>
        <authorList>
            <person name="Quecine M.C."/>
            <person name="Pachon D.M.R."/>
            <person name="Bonatelli M.L."/>
            <person name="Correr F.H."/>
            <person name="Franceschini L.M."/>
            <person name="Leite T.F."/>
            <person name="Margarido G.R.A."/>
            <person name="Almeida C.A."/>
            <person name="Ferrarezi J.A."/>
            <person name="Labate C.A."/>
        </authorList>
    </citation>
    <scope>NUCLEOTIDE SEQUENCE</scope>
    <source>
        <strain evidence="2">MF-1</strain>
    </source>
</reference>
<name>A0A9Q3EU61_9BASI</name>
<evidence type="ECO:0000313" key="3">
    <source>
        <dbReference type="Proteomes" id="UP000765509"/>
    </source>
</evidence>
<dbReference type="AlphaFoldDB" id="A0A9Q3EU61"/>
<evidence type="ECO:0000256" key="1">
    <source>
        <dbReference type="SAM" id="MobiDB-lite"/>
    </source>
</evidence>
<organism evidence="2 3">
    <name type="scientific">Austropuccinia psidii MF-1</name>
    <dbReference type="NCBI Taxonomy" id="1389203"/>
    <lineage>
        <taxon>Eukaryota</taxon>
        <taxon>Fungi</taxon>
        <taxon>Dikarya</taxon>
        <taxon>Basidiomycota</taxon>
        <taxon>Pucciniomycotina</taxon>
        <taxon>Pucciniomycetes</taxon>
        <taxon>Pucciniales</taxon>
        <taxon>Sphaerophragmiaceae</taxon>
        <taxon>Austropuccinia</taxon>
    </lineage>
</organism>
<proteinExistence type="predicted"/>
<feature type="region of interest" description="Disordered" evidence="1">
    <location>
        <begin position="81"/>
        <end position="101"/>
    </location>
</feature>
<protein>
    <submittedName>
        <fullName evidence="2">Uncharacterized protein</fullName>
    </submittedName>
</protein>
<evidence type="ECO:0000313" key="2">
    <source>
        <dbReference type="EMBL" id="MBW0525245.1"/>
    </source>
</evidence>
<keyword evidence="3" id="KW-1185">Reference proteome</keyword>
<sequence>MGNFSKPVAGGNELLLIHKELSGSGEDHIALGIMESLFLKRQGQKDKKLVEEPKHFIHTPKEGTVNDPSFVERSTTSLNQLPKVSKTSPKNLRRDREVPGAIKSRTIGTDLTHKGTGFPNWNLHSWTVCSIWPDPLWIS</sequence>